<evidence type="ECO:0000313" key="4">
    <source>
        <dbReference type="Proteomes" id="UP000737018"/>
    </source>
</evidence>
<dbReference type="Gene3D" id="1.10.510.10">
    <property type="entry name" value="Transferase(Phosphotransferase) domain 1"/>
    <property type="match status" value="1"/>
</dbReference>
<dbReference type="AlphaFoldDB" id="A0A8J4VLC0"/>
<dbReference type="InterPro" id="IPR011009">
    <property type="entry name" value="Kinase-like_dom_sf"/>
</dbReference>
<accession>A0A8J4VLC0</accession>
<protein>
    <submittedName>
        <fullName evidence="3">Uncharacterized protein</fullName>
    </submittedName>
</protein>
<dbReference type="Proteomes" id="UP000737018">
    <property type="component" value="Unassembled WGS sequence"/>
</dbReference>
<keyword evidence="4" id="KW-1185">Reference proteome</keyword>
<comment type="caution">
    <text evidence="3">The sequence shown here is derived from an EMBL/GenBank/DDBJ whole genome shotgun (WGS) entry which is preliminary data.</text>
</comment>
<dbReference type="PANTHER" id="PTHR27001:SF931">
    <property type="entry name" value="OS11G0664100 PROTEIN"/>
    <property type="match status" value="1"/>
</dbReference>
<keyword evidence="2" id="KW-0067">ATP-binding</keyword>
<dbReference type="PANTHER" id="PTHR27001">
    <property type="entry name" value="OS01G0253100 PROTEIN"/>
    <property type="match status" value="1"/>
</dbReference>
<organism evidence="3 4">
    <name type="scientific">Castanea mollissima</name>
    <name type="common">Chinese chestnut</name>
    <dbReference type="NCBI Taxonomy" id="60419"/>
    <lineage>
        <taxon>Eukaryota</taxon>
        <taxon>Viridiplantae</taxon>
        <taxon>Streptophyta</taxon>
        <taxon>Embryophyta</taxon>
        <taxon>Tracheophyta</taxon>
        <taxon>Spermatophyta</taxon>
        <taxon>Magnoliopsida</taxon>
        <taxon>eudicotyledons</taxon>
        <taxon>Gunneridae</taxon>
        <taxon>Pentapetalae</taxon>
        <taxon>rosids</taxon>
        <taxon>fabids</taxon>
        <taxon>Fagales</taxon>
        <taxon>Fagaceae</taxon>
        <taxon>Castanea</taxon>
    </lineage>
</organism>
<proteinExistence type="predicted"/>
<evidence type="ECO:0000256" key="1">
    <source>
        <dbReference type="ARBA" id="ARBA00022741"/>
    </source>
</evidence>
<reference evidence="3" key="1">
    <citation type="submission" date="2020-03" db="EMBL/GenBank/DDBJ databases">
        <title>Castanea mollissima Vanexum genome sequencing.</title>
        <authorList>
            <person name="Staton M."/>
        </authorList>
    </citation>
    <scope>NUCLEOTIDE SEQUENCE</scope>
    <source>
        <tissue evidence="3">Leaf</tissue>
    </source>
</reference>
<sequence length="320" mass="35990">MSGSMVVVGRGVDLWRWLANTDVASANEGGGGGPVVGMCLALVIVNLPSLMVSLQLPIPPCLLSLPNPIKASTLEAHRTIFPCGLFCSLTWLQRIKVALGFARVIEFLHDPKKPYLICNINTAHIILDKVQQLTLDSYQIATQRYLTFQPCYDDPEDYPLGGPEEGGFEVTYHDVFSFDVVLMRLIAKRIVDEKDTWKTFVYRWAWKQYRPNRSLVHDSLVEDPGYYASDGIMITELAMRCVQMELDKRPSMKDVVKHLVGSQVVQLYNNVVGMRNMGEINLLFPTGLALAIEKKSRQMEISLYCFALAIESFFSCLAED</sequence>
<dbReference type="GO" id="GO:0005886">
    <property type="term" value="C:plasma membrane"/>
    <property type="evidence" value="ECO:0007669"/>
    <property type="project" value="TreeGrafter"/>
</dbReference>
<evidence type="ECO:0000256" key="2">
    <source>
        <dbReference type="ARBA" id="ARBA00022840"/>
    </source>
</evidence>
<dbReference type="GO" id="GO:0005524">
    <property type="term" value="F:ATP binding"/>
    <property type="evidence" value="ECO:0007669"/>
    <property type="project" value="UniProtKB-KW"/>
</dbReference>
<keyword evidence="1" id="KW-0547">Nucleotide-binding</keyword>
<name>A0A8J4VLC0_9ROSI</name>
<dbReference type="OrthoDB" id="1711336at2759"/>
<dbReference type="SUPFAM" id="SSF56112">
    <property type="entry name" value="Protein kinase-like (PK-like)"/>
    <property type="match status" value="1"/>
</dbReference>
<dbReference type="EMBL" id="JRKL02001309">
    <property type="protein sequence ID" value="KAF3964813.1"/>
    <property type="molecule type" value="Genomic_DNA"/>
</dbReference>
<gene>
    <name evidence="3" type="ORF">CMV_010940</name>
</gene>
<evidence type="ECO:0000313" key="3">
    <source>
        <dbReference type="EMBL" id="KAF3964813.1"/>
    </source>
</evidence>